<evidence type="ECO:0000259" key="3">
    <source>
        <dbReference type="Pfam" id="PF13204"/>
    </source>
</evidence>
<evidence type="ECO:0000259" key="2">
    <source>
        <dbReference type="Pfam" id="PF12904"/>
    </source>
</evidence>
<dbReference type="InterPro" id="IPR025277">
    <property type="entry name" value="Apiosidase-like_cat_dom"/>
</dbReference>
<comment type="caution">
    <text evidence="5">The sequence shown here is derived from an EMBL/GenBank/DDBJ whole genome shotgun (WGS) entry which is preliminary data.</text>
</comment>
<reference evidence="5 6" key="1">
    <citation type="submission" date="2017-10" db="EMBL/GenBank/DDBJ databases">
        <title>The draft genome sequence of Lewinella nigricans NBRC 102662.</title>
        <authorList>
            <person name="Wang K."/>
        </authorList>
    </citation>
    <scope>NUCLEOTIDE SEQUENCE [LARGE SCALE GENOMIC DNA]</scope>
    <source>
        <strain evidence="5 6">NBRC 102662</strain>
    </source>
</reference>
<feature type="domain" description="Apiosidase-like catalytic" evidence="3">
    <location>
        <begin position="128"/>
        <end position="451"/>
    </location>
</feature>
<dbReference type="Pfam" id="PF13204">
    <property type="entry name" value="Apiosidase"/>
    <property type="match status" value="1"/>
</dbReference>
<dbReference type="PANTHER" id="PTHR37836">
    <property type="entry name" value="LMO1036 PROTEIN"/>
    <property type="match status" value="1"/>
</dbReference>
<dbReference type="Pfam" id="PF12904">
    <property type="entry name" value="Collagen_bind_2"/>
    <property type="match status" value="1"/>
</dbReference>
<evidence type="ECO:0008006" key="7">
    <source>
        <dbReference type="Google" id="ProtNLM"/>
    </source>
</evidence>
<dbReference type="PANTHER" id="PTHR37836:SF2">
    <property type="entry name" value="DUF4038 DOMAIN-CONTAINING PROTEIN"/>
    <property type="match status" value="1"/>
</dbReference>
<evidence type="ECO:0000256" key="1">
    <source>
        <dbReference type="SAM" id="SignalP"/>
    </source>
</evidence>
<dbReference type="InterPro" id="IPR032260">
    <property type="entry name" value="DUF5060"/>
</dbReference>
<dbReference type="InterPro" id="IPR017853">
    <property type="entry name" value="GH"/>
</dbReference>
<keyword evidence="6" id="KW-1185">Reference proteome</keyword>
<dbReference type="InterPro" id="IPR013783">
    <property type="entry name" value="Ig-like_fold"/>
</dbReference>
<evidence type="ECO:0000313" key="6">
    <source>
        <dbReference type="Proteomes" id="UP000223913"/>
    </source>
</evidence>
<dbReference type="OrthoDB" id="59486at2"/>
<gene>
    <name evidence="5" type="ORF">CRP01_14300</name>
</gene>
<keyword evidence="1" id="KW-0732">Signal</keyword>
<dbReference type="InterPro" id="IPR024749">
    <property type="entry name" value="Collagen-bd_put"/>
</dbReference>
<accession>A0A2D0NAV7</accession>
<feature type="domain" description="DUF5060" evidence="4">
    <location>
        <begin position="25"/>
        <end position="92"/>
    </location>
</feature>
<feature type="domain" description="Putative collagen-binding" evidence="2">
    <location>
        <begin position="454"/>
        <end position="543"/>
    </location>
</feature>
<dbReference type="Pfam" id="PF16586">
    <property type="entry name" value="DUF5060"/>
    <property type="match status" value="1"/>
</dbReference>
<sequence length="545" mass="62385">MRLSILLFFLLSFFHLSAQDADAYPIWGKVELNFQSNRAYDNVLYDVREFRTTFTAPSGRTFQLDGFWDGGTDWRVRFCPDETGVWTYQTSCSDKENTGLHDQKGTFTVIENSSSLPLYRKGMIGVSKGAYHLTYGDGTPFFWTACTAWNGALKSTPEEWDRYLTQRKENHYNVIQVVTTQWRGCERNAEDQVAFTGSGRIQLNPDFFRRIDERIDAINEHGLVASPVLLWALPFGNGRELSPGYYLPKQEAVLLAKYIVARLQGNHVIWTLGGDGRYTDDFEQRWKYIGREVFSENTQAPVTLHPHGRSWIGELYEDEAWLDIIAYQSSHSNAKGTVDWITQGPMANQWDRIPARPLINMEPNYEEINFRITAEDVRNASYWSIFATPISGISYGANGIWPWIQTAGELIENHGNPDGRGPSTWDESMEFPGSKQIGLLSAFIQEYDWWTLKPAQELLIQQPGTETFNAFISVVSDDRKELILVYTPKNQAFSLRLAAANAYRARWFDPLTGQYRQTGISSSDRGRIGFTPPRDQDWVLVLEKQ</sequence>
<evidence type="ECO:0000259" key="4">
    <source>
        <dbReference type="Pfam" id="PF16586"/>
    </source>
</evidence>
<dbReference type="AlphaFoldDB" id="A0A2D0NAV7"/>
<proteinExistence type="predicted"/>
<organism evidence="5 6">
    <name type="scientific">Flavilitoribacter nigricans (strain ATCC 23147 / DSM 23189 / NBRC 102662 / NCIMB 1420 / SS-2)</name>
    <name type="common">Lewinella nigricans</name>
    <dbReference type="NCBI Taxonomy" id="1122177"/>
    <lineage>
        <taxon>Bacteria</taxon>
        <taxon>Pseudomonadati</taxon>
        <taxon>Bacteroidota</taxon>
        <taxon>Saprospiria</taxon>
        <taxon>Saprospirales</taxon>
        <taxon>Lewinellaceae</taxon>
        <taxon>Flavilitoribacter</taxon>
    </lineage>
</organism>
<name>A0A2D0NAV7_FLAN2</name>
<dbReference type="Gene3D" id="2.60.40.10">
    <property type="entry name" value="Immunoglobulins"/>
    <property type="match status" value="1"/>
</dbReference>
<feature type="chain" id="PRO_5012316391" description="DUF4038 domain-containing protein" evidence="1">
    <location>
        <begin position="19"/>
        <end position="545"/>
    </location>
</feature>
<dbReference type="Gene3D" id="3.20.20.80">
    <property type="entry name" value="Glycosidases"/>
    <property type="match status" value="1"/>
</dbReference>
<protein>
    <recommendedName>
        <fullName evidence="7">DUF4038 domain-containing protein</fullName>
    </recommendedName>
</protein>
<dbReference type="SUPFAM" id="SSF51445">
    <property type="entry name" value="(Trans)glycosidases"/>
    <property type="match status" value="1"/>
</dbReference>
<feature type="signal peptide" evidence="1">
    <location>
        <begin position="1"/>
        <end position="18"/>
    </location>
</feature>
<dbReference type="RefSeq" id="WP_099150741.1">
    <property type="nucleotide sequence ID" value="NZ_PDUD01000020.1"/>
</dbReference>
<dbReference type="Proteomes" id="UP000223913">
    <property type="component" value="Unassembled WGS sequence"/>
</dbReference>
<evidence type="ECO:0000313" key="5">
    <source>
        <dbReference type="EMBL" id="PHN05651.1"/>
    </source>
</evidence>
<dbReference type="EMBL" id="PDUD01000020">
    <property type="protein sequence ID" value="PHN05651.1"/>
    <property type="molecule type" value="Genomic_DNA"/>
</dbReference>